<feature type="region of interest" description="Disordered" evidence="5">
    <location>
        <begin position="1"/>
        <end position="25"/>
    </location>
</feature>
<dbReference type="GO" id="GO:0001006">
    <property type="term" value="F:RNA polymerase III type 3 promoter sequence-specific DNA binding"/>
    <property type="evidence" value="ECO:0007669"/>
    <property type="project" value="TreeGrafter"/>
</dbReference>
<dbReference type="CDD" id="cd00167">
    <property type="entry name" value="SANT"/>
    <property type="match status" value="1"/>
</dbReference>
<gene>
    <name evidence="8" type="ORF">CAPTEDRAFT_49852</name>
</gene>
<dbReference type="GO" id="GO:0019185">
    <property type="term" value="C:snRNA-activating protein complex"/>
    <property type="evidence" value="ECO:0007669"/>
    <property type="project" value="TreeGrafter"/>
</dbReference>
<feature type="domain" description="HTH myb-type" evidence="7">
    <location>
        <begin position="26"/>
        <end position="81"/>
    </location>
</feature>
<keyword evidence="2" id="KW-0238">DNA-binding</keyword>
<dbReference type="PROSITE" id="PS51294">
    <property type="entry name" value="HTH_MYB"/>
    <property type="match status" value="1"/>
</dbReference>
<feature type="non-terminal residue" evidence="8">
    <location>
        <position position="1"/>
    </location>
</feature>
<feature type="domain" description="Myb-like" evidence="6">
    <location>
        <begin position="26"/>
        <end position="77"/>
    </location>
</feature>
<organism evidence="8">
    <name type="scientific">Capitella teleta</name>
    <name type="common">Polychaete worm</name>
    <dbReference type="NCBI Taxonomy" id="283909"/>
    <lineage>
        <taxon>Eukaryota</taxon>
        <taxon>Metazoa</taxon>
        <taxon>Spiralia</taxon>
        <taxon>Lophotrochozoa</taxon>
        <taxon>Annelida</taxon>
        <taxon>Polychaeta</taxon>
        <taxon>Sedentaria</taxon>
        <taxon>Scolecida</taxon>
        <taxon>Capitellidae</taxon>
        <taxon>Capitella</taxon>
    </lineage>
</organism>
<reference evidence="9" key="3">
    <citation type="submission" date="2015-06" db="UniProtKB">
        <authorList>
            <consortium name="EnsemblMetazoa"/>
        </authorList>
    </citation>
    <scope>IDENTIFICATION</scope>
</reference>
<reference evidence="10" key="1">
    <citation type="submission" date="2012-12" db="EMBL/GenBank/DDBJ databases">
        <authorList>
            <person name="Hellsten U."/>
            <person name="Grimwood J."/>
            <person name="Chapman J.A."/>
            <person name="Shapiro H."/>
            <person name="Aerts A."/>
            <person name="Otillar R.P."/>
            <person name="Terry A.Y."/>
            <person name="Boore J.L."/>
            <person name="Simakov O."/>
            <person name="Marletaz F."/>
            <person name="Cho S.-J."/>
            <person name="Edsinger-Gonzales E."/>
            <person name="Havlak P."/>
            <person name="Kuo D.-H."/>
            <person name="Larsson T."/>
            <person name="Lv J."/>
            <person name="Arendt D."/>
            <person name="Savage R."/>
            <person name="Osoegawa K."/>
            <person name="de Jong P."/>
            <person name="Lindberg D.R."/>
            <person name="Seaver E.C."/>
            <person name="Weisblat D.A."/>
            <person name="Putnam N.H."/>
            <person name="Grigoriev I.V."/>
            <person name="Rokhsar D.S."/>
        </authorList>
    </citation>
    <scope>NUCLEOTIDE SEQUENCE</scope>
    <source>
        <strain evidence="10">I ESC-2004</strain>
    </source>
</reference>
<dbReference type="Pfam" id="PF00249">
    <property type="entry name" value="Myb_DNA-binding"/>
    <property type="match status" value="1"/>
</dbReference>
<evidence type="ECO:0000259" key="7">
    <source>
        <dbReference type="PROSITE" id="PS51294"/>
    </source>
</evidence>
<feature type="compositionally biased region" description="Polar residues" evidence="5">
    <location>
        <begin position="15"/>
        <end position="25"/>
    </location>
</feature>
<keyword evidence="4" id="KW-0539">Nucleus</keyword>
<keyword evidence="3" id="KW-0804">Transcription</keyword>
<reference evidence="8 10" key="2">
    <citation type="journal article" date="2013" name="Nature">
        <title>Insights into bilaterian evolution from three spiralian genomes.</title>
        <authorList>
            <person name="Simakov O."/>
            <person name="Marletaz F."/>
            <person name="Cho S.J."/>
            <person name="Edsinger-Gonzales E."/>
            <person name="Havlak P."/>
            <person name="Hellsten U."/>
            <person name="Kuo D.H."/>
            <person name="Larsson T."/>
            <person name="Lv J."/>
            <person name="Arendt D."/>
            <person name="Savage R."/>
            <person name="Osoegawa K."/>
            <person name="de Jong P."/>
            <person name="Grimwood J."/>
            <person name="Chapman J.A."/>
            <person name="Shapiro H."/>
            <person name="Aerts A."/>
            <person name="Otillar R.P."/>
            <person name="Terry A.Y."/>
            <person name="Boore J.L."/>
            <person name="Grigoriev I.V."/>
            <person name="Lindberg D.R."/>
            <person name="Seaver E.C."/>
            <person name="Weisblat D.A."/>
            <person name="Putnam N.H."/>
            <person name="Rokhsar D.S."/>
        </authorList>
    </citation>
    <scope>NUCLEOTIDE SEQUENCE</scope>
    <source>
        <strain evidence="8 10">I ESC-2004</strain>
    </source>
</reference>
<dbReference type="EMBL" id="KB292570">
    <property type="protein sequence ID" value="ELU17314.1"/>
    <property type="molecule type" value="Genomic_DNA"/>
</dbReference>
<keyword evidence="1" id="KW-0805">Transcription regulation</keyword>
<dbReference type="SUPFAM" id="SSF46689">
    <property type="entry name" value="Homeodomain-like"/>
    <property type="match status" value="1"/>
</dbReference>
<dbReference type="InterPro" id="IPR051575">
    <property type="entry name" value="Myb-like_DNA-bd"/>
</dbReference>
<dbReference type="PROSITE" id="PS50090">
    <property type="entry name" value="MYB_LIKE"/>
    <property type="match status" value="1"/>
</dbReference>
<evidence type="ECO:0000256" key="3">
    <source>
        <dbReference type="ARBA" id="ARBA00023163"/>
    </source>
</evidence>
<dbReference type="AlphaFoldDB" id="R7VFC2"/>
<evidence type="ECO:0000256" key="5">
    <source>
        <dbReference type="SAM" id="MobiDB-lite"/>
    </source>
</evidence>
<feature type="compositionally biased region" description="Basic and acidic residues" evidence="5">
    <location>
        <begin position="1"/>
        <end position="14"/>
    </location>
</feature>
<sequence length="83" mass="9894">SESDVDSEHLDHDYNSQLSNRGNQVKRTFNKGRWTKDEDERLKQICDTYGVNDWSHIAKFFPDRSDIQCQHRWSKVLDPELVK</sequence>
<dbReference type="PANTHER" id="PTHR46621">
    <property type="entry name" value="SNRNA-ACTIVATING PROTEIN COMPLEX SUBUNIT 4"/>
    <property type="match status" value="1"/>
</dbReference>
<name>R7VFC2_CAPTE</name>
<dbReference type="InterPro" id="IPR001005">
    <property type="entry name" value="SANT/Myb"/>
</dbReference>
<evidence type="ECO:0000313" key="9">
    <source>
        <dbReference type="EnsemblMetazoa" id="CapteP49852"/>
    </source>
</evidence>
<dbReference type="GO" id="GO:0000978">
    <property type="term" value="F:RNA polymerase II cis-regulatory region sequence-specific DNA binding"/>
    <property type="evidence" value="ECO:0007669"/>
    <property type="project" value="TreeGrafter"/>
</dbReference>
<dbReference type="GO" id="GO:0042795">
    <property type="term" value="P:snRNA transcription by RNA polymerase II"/>
    <property type="evidence" value="ECO:0007669"/>
    <property type="project" value="TreeGrafter"/>
</dbReference>
<dbReference type="EMBL" id="AMQN01004080">
    <property type="status" value="NOT_ANNOTATED_CDS"/>
    <property type="molecule type" value="Genomic_DNA"/>
</dbReference>
<dbReference type="EnsemblMetazoa" id="CapteT49852">
    <property type="protein sequence ID" value="CapteP49852"/>
    <property type="gene ID" value="CapteG49852"/>
</dbReference>
<evidence type="ECO:0000256" key="1">
    <source>
        <dbReference type="ARBA" id="ARBA00023015"/>
    </source>
</evidence>
<dbReference type="FunFam" id="1.10.10.60:FF:000016">
    <property type="entry name" value="Transcriptional activator Myb isoform A"/>
    <property type="match status" value="1"/>
</dbReference>
<proteinExistence type="predicted"/>
<keyword evidence="10" id="KW-1185">Reference proteome</keyword>
<dbReference type="SMART" id="SM00717">
    <property type="entry name" value="SANT"/>
    <property type="match status" value="1"/>
</dbReference>
<evidence type="ECO:0000259" key="6">
    <source>
        <dbReference type="PROSITE" id="PS50090"/>
    </source>
</evidence>
<protein>
    <submittedName>
        <fullName evidence="8 9">Uncharacterized protein</fullName>
    </submittedName>
</protein>
<dbReference type="Proteomes" id="UP000014760">
    <property type="component" value="Unassembled WGS sequence"/>
</dbReference>
<dbReference type="OrthoDB" id="2143914at2759"/>
<dbReference type="GO" id="GO:0042796">
    <property type="term" value="P:snRNA transcription by RNA polymerase III"/>
    <property type="evidence" value="ECO:0007669"/>
    <property type="project" value="TreeGrafter"/>
</dbReference>
<dbReference type="HOGENOM" id="CLU_178649_0_0_1"/>
<dbReference type="STRING" id="283909.R7VFC2"/>
<evidence type="ECO:0000313" key="8">
    <source>
        <dbReference type="EMBL" id="ELU17314.1"/>
    </source>
</evidence>
<dbReference type="InterPro" id="IPR009057">
    <property type="entry name" value="Homeodomain-like_sf"/>
</dbReference>
<evidence type="ECO:0000256" key="2">
    <source>
        <dbReference type="ARBA" id="ARBA00023125"/>
    </source>
</evidence>
<evidence type="ECO:0000256" key="4">
    <source>
        <dbReference type="ARBA" id="ARBA00023242"/>
    </source>
</evidence>
<dbReference type="Gene3D" id="1.10.10.60">
    <property type="entry name" value="Homeodomain-like"/>
    <property type="match status" value="1"/>
</dbReference>
<dbReference type="InterPro" id="IPR017930">
    <property type="entry name" value="Myb_dom"/>
</dbReference>
<dbReference type="PANTHER" id="PTHR46621:SF1">
    <property type="entry name" value="SNRNA-ACTIVATING PROTEIN COMPLEX SUBUNIT 4"/>
    <property type="match status" value="1"/>
</dbReference>
<feature type="non-terminal residue" evidence="8">
    <location>
        <position position="83"/>
    </location>
</feature>
<accession>R7VFC2</accession>
<evidence type="ECO:0000313" key="10">
    <source>
        <dbReference type="Proteomes" id="UP000014760"/>
    </source>
</evidence>